<dbReference type="Gene3D" id="1.20.1250.20">
    <property type="entry name" value="MFS general substrate transporter like domains"/>
    <property type="match status" value="2"/>
</dbReference>
<keyword evidence="6 9" id="KW-0472">Membrane</keyword>
<keyword evidence="3 7" id="KW-0813">Transport</keyword>
<evidence type="ECO:0000256" key="1">
    <source>
        <dbReference type="ARBA" id="ARBA00004651"/>
    </source>
</evidence>
<dbReference type="PROSITE" id="PS00217">
    <property type="entry name" value="SUGAR_TRANSPORT_2"/>
    <property type="match status" value="1"/>
</dbReference>
<dbReference type="NCBIfam" id="TIGR00879">
    <property type="entry name" value="SP"/>
    <property type="match status" value="1"/>
</dbReference>
<dbReference type="InterPro" id="IPR005829">
    <property type="entry name" value="Sugar_transporter_CS"/>
</dbReference>
<dbReference type="AlphaFoldDB" id="M1P9I0"/>
<reference evidence="11 12" key="1">
    <citation type="journal article" date="2012" name="Stand. Genomic Sci.">
        <title>Genome sequence of the halotolerant bacterium Corynebacterium halotolerans type strain YIM 70093(T) (= DSM 44683(T)).</title>
        <authorList>
            <person name="Ruckert C."/>
            <person name="Albersmeier A."/>
            <person name="Al-Dilaimi A."/>
            <person name="Niehaus K."/>
            <person name="Szczepanowski R."/>
            <person name="Kalinowski J."/>
        </authorList>
    </citation>
    <scope>NUCLEOTIDE SEQUENCE [LARGE SCALE GENOMIC DNA]</scope>
    <source>
        <strain evidence="11">YIM 70093</strain>
    </source>
</reference>
<dbReference type="PANTHER" id="PTHR48020:SF12">
    <property type="entry name" value="PROTON MYO-INOSITOL COTRANSPORTER"/>
    <property type="match status" value="1"/>
</dbReference>
<evidence type="ECO:0000256" key="5">
    <source>
        <dbReference type="ARBA" id="ARBA00022989"/>
    </source>
</evidence>
<evidence type="ECO:0000256" key="9">
    <source>
        <dbReference type="SAM" id="Phobius"/>
    </source>
</evidence>
<evidence type="ECO:0000256" key="3">
    <source>
        <dbReference type="ARBA" id="ARBA00022448"/>
    </source>
</evidence>
<feature type="transmembrane region" description="Helical" evidence="9">
    <location>
        <begin position="194"/>
        <end position="215"/>
    </location>
</feature>
<keyword evidence="4 9" id="KW-0812">Transmembrane</keyword>
<feature type="domain" description="Major facilitator superfamily (MFS) profile" evidence="10">
    <location>
        <begin position="42"/>
        <end position="461"/>
    </location>
</feature>
<dbReference type="PROSITE" id="PS50850">
    <property type="entry name" value="MFS"/>
    <property type="match status" value="1"/>
</dbReference>
<comment type="similarity">
    <text evidence="2 7">Belongs to the major facilitator superfamily. Sugar transporter (TC 2.A.1.1) family.</text>
</comment>
<dbReference type="InterPro" id="IPR036259">
    <property type="entry name" value="MFS_trans_sf"/>
</dbReference>
<evidence type="ECO:0000256" key="8">
    <source>
        <dbReference type="SAM" id="MobiDB-lite"/>
    </source>
</evidence>
<dbReference type="PANTHER" id="PTHR48020">
    <property type="entry name" value="PROTON MYO-INOSITOL COTRANSPORTER"/>
    <property type="match status" value="1"/>
</dbReference>
<dbReference type="InterPro" id="IPR020846">
    <property type="entry name" value="MFS_dom"/>
</dbReference>
<feature type="transmembrane region" description="Helical" evidence="9">
    <location>
        <begin position="79"/>
        <end position="97"/>
    </location>
</feature>
<dbReference type="Proteomes" id="UP000011723">
    <property type="component" value="Chromosome"/>
</dbReference>
<dbReference type="eggNOG" id="COG2814">
    <property type="taxonomic scope" value="Bacteria"/>
</dbReference>
<feature type="transmembrane region" description="Helical" evidence="9">
    <location>
        <begin position="138"/>
        <end position="155"/>
    </location>
</feature>
<organism evidence="11 12">
    <name type="scientific">Corynebacterium halotolerans YIM 70093 = DSM 44683</name>
    <dbReference type="NCBI Taxonomy" id="1121362"/>
    <lineage>
        <taxon>Bacteria</taxon>
        <taxon>Bacillati</taxon>
        <taxon>Actinomycetota</taxon>
        <taxon>Actinomycetes</taxon>
        <taxon>Mycobacteriales</taxon>
        <taxon>Corynebacteriaceae</taxon>
        <taxon>Corynebacterium</taxon>
    </lineage>
</organism>
<dbReference type="HOGENOM" id="CLU_001265_30_5_11"/>
<feature type="transmembrane region" description="Helical" evidence="9">
    <location>
        <begin position="309"/>
        <end position="329"/>
    </location>
</feature>
<accession>M1P9I0</accession>
<feature type="transmembrane region" description="Helical" evidence="9">
    <location>
        <begin position="368"/>
        <end position="394"/>
    </location>
</feature>
<comment type="subcellular location">
    <subcellularLocation>
        <location evidence="1">Cell membrane</location>
        <topology evidence="1">Multi-pass membrane protein</topology>
    </subcellularLocation>
</comment>
<evidence type="ECO:0000256" key="2">
    <source>
        <dbReference type="ARBA" id="ARBA00010992"/>
    </source>
</evidence>
<feature type="transmembrane region" description="Helical" evidence="9">
    <location>
        <begin position="272"/>
        <end position="297"/>
    </location>
</feature>
<dbReference type="PROSITE" id="PS00216">
    <property type="entry name" value="SUGAR_TRANSPORT_1"/>
    <property type="match status" value="2"/>
</dbReference>
<dbReference type="GO" id="GO:0022857">
    <property type="term" value="F:transmembrane transporter activity"/>
    <property type="evidence" value="ECO:0007669"/>
    <property type="project" value="InterPro"/>
</dbReference>
<evidence type="ECO:0000313" key="11">
    <source>
        <dbReference type="EMBL" id="AGF73331.1"/>
    </source>
</evidence>
<keyword evidence="5 9" id="KW-1133">Transmembrane helix</keyword>
<protein>
    <submittedName>
        <fullName evidence="11">Permease of the major facilitator superfamily protein</fullName>
    </submittedName>
</protein>
<feature type="transmembrane region" description="Helical" evidence="9">
    <location>
        <begin position="109"/>
        <end position="132"/>
    </location>
</feature>
<dbReference type="SUPFAM" id="SSF103473">
    <property type="entry name" value="MFS general substrate transporter"/>
    <property type="match status" value="1"/>
</dbReference>
<sequence>MNETTESSHVLPGPEPTLADGPDGPAGPVERDARTRRYVRTVAAIAALGGLLFGYDTGVMSGALLFISPEFGMGPAEEGWVTSMLLVGAAVGALFGGRVADLLGRRLTLIIGGAIFVLGSLWCAVAGSVAMLGAARTFLGLAVGAVSIVVPMYISEQVPGEVRGKMVSLNTLMIVVGQLAAYLVNSVLAPTANWHLMLGMAAVPGAVLVVGMWFLPDTPVWYARRGQLERARATAARAGMSLAELSAVAGAGQSRGGGGEWRALKTNRWLRVTVLLALLIGVTQQITGVNAVIYFAPTMMSQVGISTENAVYTSIVIGVVSVLACWVGLQIVDRIGRRRLLLIGLAGNVVSLIVLSVTYNFAEGNVSVALLSLGVMALFIAFQQAAVSPTTWLLISELVPVRIRGLGMGIAGLSLWVANWAVAQFFLPLVAVLSGAGTFLLFAGLGLTALGFVRTFIPETSGRSLDEVGRELERRHAGH</sequence>
<proteinExistence type="inferred from homology"/>
<feature type="transmembrane region" description="Helical" evidence="9">
    <location>
        <begin position="167"/>
        <end position="188"/>
    </location>
</feature>
<name>M1P9I0_9CORY</name>
<dbReference type="InterPro" id="IPR050814">
    <property type="entry name" value="Myo-inositol_Transporter"/>
</dbReference>
<feature type="region of interest" description="Disordered" evidence="8">
    <location>
        <begin position="1"/>
        <end position="32"/>
    </location>
</feature>
<feature type="transmembrane region" description="Helical" evidence="9">
    <location>
        <begin position="341"/>
        <end position="362"/>
    </location>
</feature>
<keyword evidence="12" id="KW-1185">Reference proteome</keyword>
<dbReference type="GO" id="GO:0005886">
    <property type="term" value="C:plasma membrane"/>
    <property type="evidence" value="ECO:0007669"/>
    <property type="project" value="UniProtKB-SubCell"/>
</dbReference>
<dbReference type="EMBL" id="CP003697">
    <property type="protein sequence ID" value="AGF73331.1"/>
    <property type="molecule type" value="Genomic_DNA"/>
</dbReference>
<evidence type="ECO:0000313" key="12">
    <source>
        <dbReference type="Proteomes" id="UP000011723"/>
    </source>
</evidence>
<feature type="transmembrane region" description="Helical" evidence="9">
    <location>
        <begin position="429"/>
        <end position="453"/>
    </location>
</feature>
<dbReference type="KEGG" id="chn:A605_11665"/>
<evidence type="ECO:0000256" key="7">
    <source>
        <dbReference type="RuleBase" id="RU003346"/>
    </source>
</evidence>
<evidence type="ECO:0000259" key="10">
    <source>
        <dbReference type="PROSITE" id="PS50850"/>
    </source>
</evidence>
<feature type="transmembrane region" description="Helical" evidence="9">
    <location>
        <begin position="41"/>
        <end position="67"/>
    </location>
</feature>
<evidence type="ECO:0000256" key="6">
    <source>
        <dbReference type="ARBA" id="ARBA00023136"/>
    </source>
</evidence>
<dbReference type="InterPro" id="IPR003663">
    <property type="entry name" value="Sugar/inositol_transpt"/>
</dbReference>
<dbReference type="Pfam" id="PF00083">
    <property type="entry name" value="Sugar_tr"/>
    <property type="match status" value="1"/>
</dbReference>
<dbReference type="PRINTS" id="PR00171">
    <property type="entry name" value="SUGRTRNSPORT"/>
</dbReference>
<dbReference type="PATRIC" id="fig|1121362.3.peg.2366"/>
<gene>
    <name evidence="11" type="ORF">A605_11665</name>
</gene>
<dbReference type="InterPro" id="IPR005828">
    <property type="entry name" value="MFS_sugar_transport-like"/>
</dbReference>
<evidence type="ECO:0000256" key="4">
    <source>
        <dbReference type="ARBA" id="ARBA00022692"/>
    </source>
</evidence>
<feature type="transmembrane region" description="Helical" evidence="9">
    <location>
        <begin position="406"/>
        <end position="423"/>
    </location>
</feature>
<dbReference type="STRING" id="1121362.A605_11665"/>